<dbReference type="InterPro" id="IPR012902">
    <property type="entry name" value="N_methyl_site"/>
</dbReference>
<evidence type="ECO:0000256" key="4">
    <source>
        <dbReference type="ARBA" id="ARBA00022989"/>
    </source>
</evidence>
<evidence type="ECO:0000256" key="5">
    <source>
        <dbReference type="ARBA" id="ARBA00023136"/>
    </source>
</evidence>
<dbReference type="Pfam" id="PF07963">
    <property type="entry name" value="N_methyl"/>
    <property type="match status" value="1"/>
</dbReference>
<evidence type="ECO:0000256" key="1">
    <source>
        <dbReference type="ARBA" id="ARBA00004167"/>
    </source>
</evidence>
<dbReference type="InterPro" id="IPR045584">
    <property type="entry name" value="Pilin-like"/>
</dbReference>
<comment type="caution">
    <text evidence="7">The sequence shown here is derived from an EMBL/GenBank/DDBJ whole genome shotgun (WGS) entry which is preliminary data.</text>
</comment>
<evidence type="ECO:0000313" key="7">
    <source>
        <dbReference type="EMBL" id="KMW59413.1"/>
    </source>
</evidence>
<dbReference type="Gene3D" id="3.30.700.10">
    <property type="entry name" value="Glycoprotein, Type 4 Pilin"/>
    <property type="match status" value="1"/>
</dbReference>
<dbReference type="SUPFAM" id="SSF54523">
    <property type="entry name" value="Pili subunits"/>
    <property type="match status" value="1"/>
</dbReference>
<dbReference type="PRINTS" id="PR00885">
    <property type="entry name" value="BCTERIALGSPH"/>
</dbReference>
<organism evidence="7 8">
    <name type="scientific">Candidatus Rhodobacter oscarellae</name>
    <dbReference type="NCBI Taxonomy" id="1675527"/>
    <lineage>
        <taxon>Bacteria</taxon>
        <taxon>Pseudomonadati</taxon>
        <taxon>Pseudomonadota</taxon>
        <taxon>Alphaproteobacteria</taxon>
        <taxon>Rhodobacterales</taxon>
        <taxon>Rhodobacter group</taxon>
        <taxon>Rhodobacter</taxon>
    </lineage>
</organism>
<comment type="subcellular location">
    <subcellularLocation>
        <location evidence="1">Membrane</location>
        <topology evidence="1">Single-pass membrane protein</topology>
    </subcellularLocation>
</comment>
<evidence type="ECO:0000256" key="3">
    <source>
        <dbReference type="ARBA" id="ARBA00022692"/>
    </source>
</evidence>
<dbReference type="GO" id="GO:0016020">
    <property type="term" value="C:membrane"/>
    <property type="evidence" value="ECO:0007669"/>
    <property type="project" value="UniProtKB-SubCell"/>
</dbReference>
<dbReference type="RefSeq" id="WP_049644899.1">
    <property type="nucleotide sequence ID" value="NZ_LFTY01000002.1"/>
</dbReference>
<dbReference type="PROSITE" id="PS00409">
    <property type="entry name" value="PROKAR_NTER_METHYL"/>
    <property type="match status" value="1"/>
</dbReference>
<evidence type="ECO:0000256" key="2">
    <source>
        <dbReference type="ARBA" id="ARBA00022481"/>
    </source>
</evidence>
<gene>
    <name evidence="7" type="ORF">AIOL_004395</name>
</gene>
<evidence type="ECO:0000256" key="6">
    <source>
        <dbReference type="SAM" id="Phobius"/>
    </source>
</evidence>
<keyword evidence="5 6" id="KW-0472">Membrane</keyword>
<dbReference type="Proteomes" id="UP000037178">
    <property type="component" value="Unassembled WGS sequence"/>
</dbReference>
<keyword evidence="8" id="KW-1185">Reference proteome</keyword>
<dbReference type="GO" id="GO:0015628">
    <property type="term" value="P:protein secretion by the type II secretion system"/>
    <property type="evidence" value="ECO:0007669"/>
    <property type="project" value="InterPro"/>
</dbReference>
<keyword evidence="3 6" id="KW-0812">Transmembrane</keyword>
<feature type="transmembrane region" description="Helical" evidence="6">
    <location>
        <begin position="12"/>
        <end position="33"/>
    </location>
</feature>
<sequence>MTARPSLAGVTLIEMLVVLALFAIMAGAVVLALPSARDPARADLSALALVSALDRAAGHALATGQAFGIRQSDGALELVQQDDQGAWHPHSDPFLAGVKLFPTTTRNTEQAGRTAVYSVSGNLVPDTRDRLVVTFGSGARASIVSFDGVRAQVVRDENG</sequence>
<evidence type="ECO:0008006" key="9">
    <source>
        <dbReference type="Google" id="ProtNLM"/>
    </source>
</evidence>
<keyword evidence="4 6" id="KW-1133">Transmembrane helix</keyword>
<dbReference type="EMBL" id="LFTY01000002">
    <property type="protein sequence ID" value="KMW59413.1"/>
    <property type="molecule type" value="Genomic_DNA"/>
</dbReference>
<dbReference type="InterPro" id="IPR002416">
    <property type="entry name" value="T2SS_protein-GspH"/>
</dbReference>
<dbReference type="NCBIfam" id="TIGR02532">
    <property type="entry name" value="IV_pilin_GFxxxE"/>
    <property type="match status" value="1"/>
</dbReference>
<keyword evidence="2" id="KW-0488">Methylation</keyword>
<dbReference type="PATRIC" id="fig|1675527.3.peg.4598"/>
<dbReference type="AlphaFoldDB" id="A0A0J9H0Z2"/>
<accession>A0A0J9H0Z2</accession>
<proteinExistence type="predicted"/>
<dbReference type="STRING" id="1675527.AIOL_004395"/>
<evidence type="ECO:0000313" key="8">
    <source>
        <dbReference type="Proteomes" id="UP000037178"/>
    </source>
</evidence>
<name>A0A0J9H0Z2_9RHOB</name>
<protein>
    <recommendedName>
        <fullName evidence="9">General secretion pathway protein H</fullName>
    </recommendedName>
</protein>
<dbReference type="GO" id="GO:0015627">
    <property type="term" value="C:type II protein secretion system complex"/>
    <property type="evidence" value="ECO:0007669"/>
    <property type="project" value="InterPro"/>
</dbReference>
<reference evidence="7 8" key="1">
    <citation type="submission" date="2015-06" db="EMBL/GenBank/DDBJ databases">
        <title>Draft genome sequence of an Alphaproteobacteria species associated to the Mediterranean sponge Oscarella lobularis.</title>
        <authorList>
            <person name="Jourda C."/>
            <person name="Santini S."/>
            <person name="Claverie J.-M."/>
        </authorList>
    </citation>
    <scope>NUCLEOTIDE SEQUENCE [LARGE SCALE GENOMIC DNA]</scope>
    <source>
        <strain evidence="7">IGS</strain>
    </source>
</reference>